<feature type="transmembrane region" description="Helical" evidence="9">
    <location>
        <begin position="330"/>
        <end position="350"/>
    </location>
</feature>
<evidence type="ECO:0000256" key="4">
    <source>
        <dbReference type="ARBA" id="ARBA00022475"/>
    </source>
</evidence>
<keyword evidence="6 9" id="KW-1133">Transmembrane helix</keyword>
<dbReference type="GO" id="GO:0008324">
    <property type="term" value="F:monoatomic cation transmembrane transporter activity"/>
    <property type="evidence" value="ECO:0007669"/>
    <property type="project" value="InterPro"/>
</dbReference>
<dbReference type="PANTHER" id="PTHR32024">
    <property type="entry name" value="TRK SYSTEM POTASSIUM UPTAKE PROTEIN TRKG-RELATED"/>
    <property type="match status" value="1"/>
</dbReference>
<keyword evidence="4" id="KW-1003">Cell membrane</keyword>
<evidence type="ECO:0000256" key="9">
    <source>
        <dbReference type="SAM" id="Phobius"/>
    </source>
</evidence>
<evidence type="ECO:0000256" key="8">
    <source>
        <dbReference type="ARBA" id="ARBA00023136"/>
    </source>
</evidence>
<accession>A0A318ERL8</accession>
<feature type="transmembrane region" description="Helical" evidence="9">
    <location>
        <begin position="12"/>
        <end position="34"/>
    </location>
</feature>
<keyword evidence="5 9" id="KW-0812">Transmembrane</keyword>
<feature type="transmembrane region" description="Helical" evidence="9">
    <location>
        <begin position="137"/>
        <end position="154"/>
    </location>
</feature>
<keyword evidence="7" id="KW-0406">Ion transport</keyword>
<reference evidence="10 11" key="1">
    <citation type="submission" date="2018-05" db="EMBL/GenBank/DDBJ databases">
        <title>Genomic Encyclopedia of Type Strains, Phase IV (KMG-IV): sequencing the most valuable type-strain genomes for metagenomic binning, comparative biology and taxonomic classification.</title>
        <authorList>
            <person name="Goeker M."/>
        </authorList>
    </citation>
    <scope>NUCLEOTIDE SEQUENCE [LARGE SCALE GENOMIC DNA]</scope>
    <source>
        <strain evidence="10 11">DSM 28816</strain>
    </source>
</reference>
<feature type="transmembrane region" description="Helical" evidence="9">
    <location>
        <begin position="454"/>
        <end position="479"/>
    </location>
</feature>
<evidence type="ECO:0000256" key="5">
    <source>
        <dbReference type="ARBA" id="ARBA00022692"/>
    </source>
</evidence>
<comment type="similarity">
    <text evidence="2">Belongs to the TrkH potassium transport family.</text>
</comment>
<feature type="transmembrane region" description="Helical" evidence="9">
    <location>
        <begin position="184"/>
        <end position="206"/>
    </location>
</feature>
<evidence type="ECO:0000256" key="2">
    <source>
        <dbReference type="ARBA" id="ARBA00009137"/>
    </source>
</evidence>
<comment type="caution">
    <text evidence="10">The sequence shown here is derived from an EMBL/GenBank/DDBJ whole genome shotgun (WGS) entry which is preliminary data.</text>
</comment>
<feature type="transmembrane region" description="Helical" evidence="9">
    <location>
        <begin position="234"/>
        <end position="257"/>
    </location>
</feature>
<protein>
    <submittedName>
        <fullName evidence="10">Trk system potassium uptake protein TrkH</fullName>
    </submittedName>
</protein>
<feature type="transmembrane region" description="Helical" evidence="9">
    <location>
        <begin position="273"/>
        <end position="295"/>
    </location>
</feature>
<keyword evidence="3" id="KW-0813">Transport</keyword>
<comment type="subcellular location">
    <subcellularLocation>
        <location evidence="1">Cell membrane</location>
        <topology evidence="1">Multi-pass membrane protein</topology>
    </subcellularLocation>
</comment>
<feature type="transmembrane region" description="Helical" evidence="9">
    <location>
        <begin position="40"/>
        <end position="61"/>
    </location>
</feature>
<dbReference type="InterPro" id="IPR003445">
    <property type="entry name" value="Cat_transpt"/>
</dbReference>
<name>A0A318ERL8_9FIRM</name>
<evidence type="ECO:0000313" key="10">
    <source>
        <dbReference type="EMBL" id="PXV95635.1"/>
    </source>
</evidence>
<organism evidence="10 11">
    <name type="scientific">Lachnotalea glycerini</name>
    <dbReference type="NCBI Taxonomy" id="1763509"/>
    <lineage>
        <taxon>Bacteria</taxon>
        <taxon>Bacillati</taxon>
        <taxon>Bacillota</taxon>
        <taxon>Clostridia</taxon>
        <taxon>Lachnospirales</taxon>
        <taxon>Lachnospiraceae</taxon>
        <taxon>Lachnotalea</taxon>
    </lineage>
</organism>
<sequence>MTMKKLFVHSGSIGKLILLVSLFIILPLIIIPFYPEDLIYTPSFLIPGLLSAVLGILICVVTQSTNNEETFTTKRGSITVLFVWLYSFFIGALPFVLGGQLTFIQALFESVSGWTTTGLSAMDVREVPKIFLFYRSFMQYCGGLGFVMVMVMLIQGKQAMSLYSAEGHSDQLVPNLGKTARTIFLMYMTYLLLGTGLYIIFGMSAFDAINHSMCALSTGGFSTQYDSIGVYNSIAIEAVTIFLMIIGTTNFAVLLLISKRKFKQVAKVSEVRFLLLLLIFTVPAVAGSLASGLYISMGEGFRLSVFNIVSALSTSGFSTMSYAQWPAFSIGMMIVLMIIGGGIGSTAGGMKLTRVYLMYRIMKENIKKRLLASRTVSNPYFYRAQGKTYIDQTLESDTVGFIFLYIVIFIIGSLLITLTASCSLSDAMFEFASSLGTVGLSIGLTGPATNKMTLIIEMIGMLLGRLEIFIVIIGVHLSIKHASNFLNTRVRKVN</sequence>
<proteinExistence type="inferred from homology"/>
<gene>
    <name evidence="10" type="ORF">C8E03_101265</name>
</gene>
<evidence type="ECO:0000256" key="3">
    <source>
        <dbReference type="ARBA" id="ARBA00022448"/>
    </source>
</evidence>
<evidence type="ECO:0000313" key="11">
    <source>
        <dbReference type="Proteomes" id="UP000247523"/>
    </source>
</evidence>
<dbReference type="EMBL" id="QICS01000001">
    <property type="protein sequence ID" value="PXV95635.1"/>
    <property type="molecule type" value="Genomic_DNA"/>
</dbReference>
<dbReference type="PANTHER" id="PTHR32024:SF2">
    <property type="entry name" value="TRK SYSTEM POTASSIUM UPTAKE PROTEIN TRKG-RELATED"/>
    <property type="match status" value="1"/>
</dbReference>
<dbReference type="GO" id="GO:0030001">
    <property type="term" value="P:metal ion transport"/>
    <property type="evidence" value="ECO:0007669"/>
    <property type="project" value="UniProtKB-ARBA"/>
</dbReference>
<dbReference type="Pfam" id="PF02386">
    <property type="entry name" value="TrkH"/>
    <property type="match status" value="1"/>
</dbReference>
<dbReference type="GO" id="GO:0005886">
    <property type="term" value="C:plasma membrane"/>
    <property type="evidence" value="ECO:0007669"/>
    <property type="project" value="UniProtKB-SubCell"/>
</dbReference>
<feature type="transmembrane region" description="Helical" evidence="9">
    <location>
        <begin position="81"/>
        <end position="108"/>
    </location>
</feature>
<keyword evidence="8 9" id="KW-0472">Membrane</keyword>
<evidence type="ECO:0000256" key="1">
    <source>
        <dbReference type="ARBA" id="ARBA00004651"/>
    </source>
</evidence>
<dbReference type="AlphaFoldDB" id="A0A318ERL8"/>
<feature type="transmembrane region" description="Helical" evidence="9">
    <location>
        <begin position="399"/>
        <end position="420"/>
    </location>
</feature>
<dbReference type="Proteomes" id="UP000247523">
    <property type="component" value="Unassembled WGS sequence"/>
</dbReference>
<evidence type="ECO:0000256" key="7">
    <source>
        <dbReference type="ARBA" id="ARBA00023065"/>
    </source>
</evidence>
<evidence type="ECO:0000256" key="6">
    <source>
        <dbReference type="ARBA" id="ARBA00022989"/>
    </source>
</evidence>